<dbReference type="STRING" id="42253.NITMOv2_0895"/>
<proteinExistence type="predicted"/>
<dbReference type="PATRIC" id="fig|42253.5.peg.876"/>
<gene>
    <name evidence="1" type="ORF">NITMOv2_0895</name>
</gene>
<evidence type="ECO:0000313" key="2">
    <source>
        <dbReference type="Proteomes" id="UP000069205"/>
    </source>
</evidence>
<evidence type="ECO:0000313" key="1">
    <source>
        <dbReference type="EMBL" id="ALA57330.1"/>
    </source>
</evidence>
<dbReference type="KEGG" id="nmv:NITMOv2_0895"/>
<dbReference type="RefSeq" id="WP_053378683.1">
    <property type="nucleotide sequence ID" value="NZ_CP011801.1"/>
</dbReference>
<reference evidence="1 2" key="1">
    <citation type="journal article" date="2015" name="Proc. Natl. Acad. Sci. U.S.A.">
        <title>Expanded metabolic versatility of ubiquitous nitrite-oxidizing bacteria from the genus Nitrospira.</title>
        <authorList>
            <person name="Koch H."/>
            <person name="Lucker S."/>
            <person name="Albertsen M."/>
            <person name="Kitzinger K."/>
            <person name="Herbold C."/>
            <person name="Spieck E."/>
            <person name="Nielsen P.H."/>
            <person name="Wagner M."/>
            <person name="Daims H."/>
        </authorList>
    </citation>
    <scope>NUCLEOTIDE SEQUENCE [LARGE SCALE GENOMIC DNA]</scope>
    <source>
        <strain evidence="1 2">NSP M-1</strain>
    </source>
</reference>
<dbReference type="OrthoDB" id="9800382at2"/>
<accession>A0A0K2G8R6</accession>
<dbReference type="Proteomes" id="UP000069205">
    <property type="component" value="Chromosome"/>
</dbReference>
<keyword evidence="2" id="KW-1185">Reference proteome</keyword>
<organism evidence="1 2">
    <name type="scientific">Nitrospira moscoviensis</name>
    <dbReference type="NCBI Taxonomy" id="42253"/>
    <lineage>
        <taxon>Bacteria</taxon>
        <taxon>Pseudomonadati</taxon>
        <taxon>Nitrospirota</taxon>
        <taxon>Nitrospiria</taxon>
        <taxon>Nitrospirales</taxon>
        <taxon>Nitrospiraceae</taxon>
        <taxon>Nitrospira</taxon>
    </lineage>
</organism>
<dbReference type="AlphaFoldDB" id="A0A0K2G8R6"/>
<sequence>MEETMRAEKPMKLALCGCGRLHLTCGPVTLHFTRDEFVVFAESVRRLAAVAAHPSGQAAVTGAPEPYTGVCH</sequence>
<protein>
    <submittedName>
        <fullName evidence="1">Uncharacterized protein</fullName>
    </submittedName>
</protein>
<dbReference type="EMBL" id="CP011801">
    <property type="protein sequence ID" value="ALA57330.1"/>
    <property type="molecule type" value="Genomic_DNA"/>
</dbReference>
<name>A0A0K2G8R6_NITMO</name>